<gene>
    <name evidence="2" type="ORF">N7515_009307</name>
</gene>
<dbReference type="GO" id="GO:0003824">
    <property type="term" value="F:catalytic activity"/>
    <property type="evidence" value="ECO:0007669"/>
    <property type="project" value="InterPro"/>
</dbReference>
<evidence type="ECO:0000313" key="3">
    <source>
        <dbReference type="Proteomes" id="UP001149079"/>
    </source>
</evidence>
<dbReference type="EMBL" id="JAPQKL010000007">
    <property type="protein sequence ID" value="KAJ5121346.1"/>
    <property type="molecule type" value="Genomic_DNA"/>
</dbReference>
<accession>A0A9W9GJF6</accession>
<protein>
    <recommendedName>
        <fullName evidence="1">Endonuclease/exonuclease/phosphatase domain-containing protein</fullName>
    </recommendedName>
</protein>
<evidence type="ECO:0000259" key="1">
    <source>
        <dbReference type="Pfam" id="PF14529"/>
    </source>
</evidence>
<name>A0A9W9GJF6_9EURO</name>
<reference evidence="2" key="2">
    <citation type="journal article" date="2023" name="IMA Fungus">
        <title>Comparative genomic study of the Penicillium genus elucidates a diverse pangenome and 15 lateral gene transfer events.</title>
        <authorList>
            <person name="Petersen C."/>
            <person name="Sorensen T."/>
            <person name="Nielsen M.R."/>
            <person name="Sondergaard T.E."/>
            <person name="Sorensen J.L."/>
            <person name="Fitzpatrick D.A."/>
            <person name="Frisvad J.C."/>
            <person name="Nielsen K.L."/>
        </authorList>
    </citation>
    <scope>NUCLEOTIDE SEQUENCE</scope>
    <source>
        <strain evidence="2">IBT 22155</strain>
    </source>
</reference>
<dbReference type="RefSeq" id="XP_056517850.1">
    <property type="nucleotide sequence ID" value="XM_056670051.1"/>
</dbReference>
<reference evidence="2" key="1">
    <citation type="submission" date="2022-11" db="EMBL/GenBank/DDBJ databases">
        <authorList>
            <person name="Petersen C."/>
        </authorList>
    </citation>
    <scope>NUCLEOTIDE SEQUENCE</scope>
    <source>
        <strain evidence="2">IBT 22155</strain>
    </source>
</reference>
<evidence type="ECO:0000313" key="2">
    <source>
        <dbReference type="EMBL" id="KAJ5121346.1"/>
    </source>
</evidence>
<dbReference type="AlphaFoldDB" id="A0A9W9GJF6"/>
<proteinExistence type="predicted"/>
<keyword evidence="3" id="KW-1185">Reference proteome</keyword>
<organism evidence="2 3">
    <name type="scientific">Penicillium bovifimosum</name>
    <dbReference type="NCBI Taxonomy" id="126998"/>
    <lineage>
        <taxon>Eukaryota</taxon>
        <taxon>Fungi</taxon>
        <taxon>Dikarya</taxon>
        <taxon>Ascomycota</taxon>
        <taxon>Pezizomycotina</taxon>
        <taxon>Eurotiomycetes</taxon>
        <taxon>Eurotiomycetidae</taxon>
        <taxon>Eurotiales</taxon>
        <taxon>Aspergillaceae</taxon>
        <taxon>Penicillium</taxon>
    </lineage>
</organism>
<dbReference type="GeneID" id="81409221"/>
<sequence>MASFLRDGSVLTADVVAVQEPWRNELQHTTHQPATAAFQLMYPPKAAEEPTRNQASNLSQPGVCLFVSKRLDPSTWSCQLVTQDYQILKLREAHHGRDWTDLFVHNIYNRPSGGTLEQLRTELSKRPHGEHIILGDMNAHHPRWGGPGTRADREAEQLLEIVNGWGLELTTQPGTPTWSRNDQSSVIDLTFITANLLDRLISCERADDIEHASDHFPIRTALDIVTPIAPQQKRRNWSATDDKKFVQEIEQGLQTGGLDQAGPEEIEAKCQGLIDVIQTAIEESTPWTRPSEWSNPDFDDECKAAVEEVRRLRRRHTKTQDAYDWMCYTKARNVKSRLLKKKLSRAHRRRVQQVVEDGPQGLWRLAKWARNRDGAYEKGITPSLKFGTSSDESLAIIGYSLLKFQ</sequence>
<dbReference type="InterPro" id="IPR005135">
    <property type="entry name" value="Endo/exonuclease/phosphatase"/>
</dbReference>
<dbReference type="InterPro" id="IPR036691">
    <property type="entry name" value="Endo/exonu/phosph_ase_sf"/>
</dbReference>
<dbReference type="Pfam" id="PF14529">
    <property type="entry name" value="Exo_endo_phos_2"/>
    <property type="match status" value="1"/>
</dbReference>
<dbReference type="SUPFAM" id="SSF56219">
    <property type="entry name" value="DNase I-like"/>
    <property type="match status" value="1"/>
</dbReference>
<feature type="domain" description="Endonuclease/exonuclease/phosphatase" evidence="1">
    <location>
        <begin position="103"/>
        <end position="218"/>
    </location>
</feature>
<dbReference type="OrthoDB" id="5549573at2759"/>
<comment type="caution">
    <text evidence="2">The sequence shown here is derived from an EMBL/GenBank/DDBJ whole genome shotgun (WGS) entry which is preliminary data.</text>
</comment>
<dbReference type="Proteomes" id="UP001149079">
    <property type="component" value="Unassembled WGS sequence"/>
</dbReference>
<dbReference type="Gene3D" id="3.60.10.10">
    <property type="entry name" value="Endonuclease/exonuclease/phosphatase"/>
    <property type="match status" value="1"/>
</dbReference>